<protein>
    <submittedName>
        <fullName evidence="6">Protein phosphatase, putative</fullName>
    </submittedName>
</protein>
<feature type="signal peptide" evidence="4">
    <location>
        <begin position="1"/>
        <end position="19"/>
    </location>
</feature>
<dbReference type="GO" id="GO:0016787">
    <property type="term" value="F:hydrolase activity"/>
    <property type="evidence" value="ECO:0007669"/>
    <property type="project" value="UniProtKB-KW"/>
</dbReference>
<evidence type="ECO:0000256" key="2">
    <source>
        <dbReference type="ARBA" id="ARBA00022801"/>
    </source>
</evidence>
<keyword evidence="7" id="KW-1185">Reference proteome</keyword>
<dbReference type="InterPro" id="IPR004843">
    <property type="entry name" value="Calcineurin-like_PHP"/>
</dbReference>
<sequence>MTRTLQAATLFALVCGALSTFNFVSIGDWGCVPIGGYHEQDELIVAQTFQQAATELNARFVLNTGDNFYYCGVHNKTDAMWDSTFENVYTSESTMVPWYGCLGNHDYGYPGSATAQLEYVSPKNNRWVMPDRYYYKRLSFPGEVNISLVVMDASPCQSDYVNDNPKYWDPCGSVIPGCPGCTFHANIIKQYCATQLTWLNQLLPTIPADDWKIVMIHAPAGDIDVSDLITPLQHANFDMYINGHVHLLTHYTMDNAGTYITTGAACMVRVPSAAAEKKVEMPEVRLRTSSCPYSSNNGHSCQVVWEQVIAGYTTHSFNSDFSTLSTMFYDYDGNLLHTAVTQKGGSSGSGSGATPSPADSSSSAATPTPADSSSSNGESSSSSGSCCYYSSASCSRGQTCCDAEGKSYGEYYCKENGAAHHCKWEDSKCIVE</sequence>
<dbReference type="AlphaFoldDB" id="A0A0S4IIC3"/>
<dbReference type="PANTHER" id="PTHR10161">
    <property type="entry name" value="TARTRATE-RESISTANT ACID PHOSPHATASE TYPE 5"/>
    <property type="match status" value="1"/>
</dbReference>
<dbReference type="Gene3D" id="3.60.21.10">
    <property type="match status" value="1"/>
</dbReference>
<evidence type="ECO:0000256" key="1">
    <source>
        <dbReference type="ARBA" id="ARBA00022729"/>
    </source>
</evidence>
<reference evidence="7" key="1">
    <citation type="submission" date="2015-09" db="EMBL/GenBank/DDBJ databases">
        <authorList>
            <consortium name="Pathogen Informatics"/>
        </authorList>
    </citation>
    <scope>NUCLEOTIDE SEQUENCE [LARGE SCALE GENOMIC DNA]</scope>
    <source>
        <strain evidence="7">Lake Konstanz</strain>
    </source>
</reference>
<keyword evidence="1 4" id="KW-0732">Signal</keyword>
<dbReference type="Proteomes" id="UP000051952">
    <property type="component" value="Unassembled WGS sequence"/>
</dbReference>
<dbReference type="OrthoDB" id="10264258at2759"/>
<dbReference type="VEuPathDB" id="TriTrypDB:BSAL_53235"/>
<keyword evidence="2" id="KW-0378">Hydrolase</keyword>
<feature type="region of interest" description="Disordered" evidence="3">
    <location>
        <begin position="342"/>
        <end position="383"/>
    </location>
</feature>
<feature type="chain" id="PRO_5006621323" evidence="4">
    <location>
        <begin position="20"/>
        <end position="432"/>
    </location>
</feature>
<dbReference type="Pfam" id="PF00149">
    <property type="entry name" value="Metallophos"/>
    <property type="match status" value="1"/>
</dbReference>
<dbReference type="InterPro" id="IPR051558">
    <property type="entry name" value="Metallophosphoesterase_PAP"/>
</dbReference>
<gene>
    <name evidence="6" type="ORF">BSAL_53235</name>
</gene>
<dbReference type="EMBL" id="CYKH01000108">
    <property type="protein sequence ID" value="CUE71421.1"/>
    <property type="molecule type" value="Genomic_DNA"/>
</dbReference>
<proteinExistence type="predicted"/>
<evidence type="ECO:0000313" key="6">
    <source>
        <dbReference type="EMBL" id="CUE71421.1"/>
    </source>
</evidence>
<dbReference type="OMA" id="MSVHISQ"/>
<evidence type="ECO:0000256" key="4">
    <source>
        <dbReference type="SAM" id="SignalP"/>
    </source>
</evidence>
<evidence type="ECO:0000256" key="3">
    <source>
        <dbReference type="SAM" id="MobiDB-lite"/>
    </source>
</evidence>
<evidence type="ECO:0000259" key="5">
    <source>
        <dbReference type="Pfam" id="PF00149"/>
    </source>
</evidence>
<evidence type="ECO:0000313" key="7">
    <source>
        <dbReference type="Proteomes" id="UP000051952"/>
    </source>
</evidence>
<accession>A0A0S4IIC3</accession>
<dbReference type="PANTHER" id="PTHR10161:SF14">
    <property type="entry name" value="TARTRATE-RESISTANT ACID PHOSPHATASE TYPE 5"/>
    <property type="match status" value="1"/>
</dbReference>
<feature type="compositionally biased region" description="Low complexity" evidence="3">
    <location>
        <begin position="352"/>
        <end position="383"/>
    </location>
</feature>
<organism evidence="6 7">
    <name type="scientific">Bodo saltans</name>
    <name type="common">Flagellated protozoan</name>
    <dbReference type="NCBI Taxonomy" id="75058"/>
    <lineage>
        <taxon>Eukaryota</taxon>
        <taxon>Discoba</taxon>
        <taxon>Euglenozoa</taxon>
        <taxon>Kinetoplastea</taxon>
        <taxon>Metakinetoplastina</taxon>
        <taxon>Eubodonida</taxon>
        <taxon>Bodonidae</taxon>
        <taxon>Bodo</taxon>
    </lineage>
</organism>
<feature type="domain" description="Calcineurin-like phosphoesterase" evidence="5">
    <location>
        <begin position="23"/>
        <end position="246"/>
    </location>
</feature>
<dbReference type="InterPro" id="IPR029052">
    <property type="entry name" value="Metallo-depent_PP-like"/>
</dbReference>
<name>A0A0S4IIC3_BODSA</name>
<dbReference type="SUPFAM" id="SSF56300">
    <property type="entry name" value="Metallo-dependent phosphatases"/>
    <property type="match status" value="1"/>
</dbReference>